<protein>
    <recommendedName>
        <fullName evidence="2 10">Flagellar motor switch protein FliM</fullName>
    </recommendedName>
</protein>
<accession>A0A110B695</accession>
<comment type="function">
    <text evidence="9 11">FliM is one of three proteins (FliG, FliN, FliM) that forms the rotor-mounted switch complex (C ring), located at the base of the basal body. This complex interacts with the CheY and CheZ chemotaxis proteins, in addition to contacting components of the motor that determine the direction of flagellar rotation.</text>
</comment>
<organism evidence="14 15">
    <name type="scientific">Halorhodospira halochloris</name>
    <name type="common">Ectothiorhodospira halochloris</name>
    <dbReference type="NCBI Taxonomy" id="1052"/>
    <lineage>
        <taxon>Bacteria</taxon>
        <taxon>Pseudomonadati</taxon>
        <taxon>Pseudomonadota</taxon>
        <taxon>Gammaproteobacteria</taxon>
        <taxon>Chromatiales</taxon>
        <taxon>Ectothiorhodospiraceae</taxon>
        <taxon>Halorhodospira</taxon>
    </lineage>
</organism>
<evidence type="ECO:0000256" key="3">
    <source>
        <dbReference type="ARBA" id="ARBA00022475"/>
    </source>
</evidence>
<feature type="compositionally biased region" description="Polar residues" evidence="12">
    <location>
        <begin position="366"/>
        <end position="375"/>
    </location>
</feature>
<dbReference type="Proteomes" id="UP000218890">
    <property type="component" value="Chromosome"/>
</dbReference>
<feature type="domain" description="Flagellar motor switch protein FliN-like C-terminal" evidence="13">
    <location>
        <begin position="252"/>
        <end position="320"/>
    </location>
</feature>
<dbReference type="AlphaFoldDB" id="A0A110B695"/>
<dbReference type="Gene3D" id="2.30.330.10">
    <property type="entry name" value="SpoA-like"/>
    <property type="match status" value="1"/>
</dbReference>
<dbReference type="InterPro" id="IPR001543">
    <property type="entry name" value="FliN-like_C"/>
</dbReference>
<dbReference type="NCBIfam" id="TIGR01397">
    <property type="entry name" value="fliM_switch"/>
    <property type="match status" value="1"/>
</dbReference>
<evidence type="ECO:0000259" key="13">
    <source>
        <dbReference type="Pfam" id="PF01052"/>
    </source>
</evidence>
<feature type="compositionally biased region" description="Basic and acidic residues" evidence="12">
    <location>
        <begin position="325"/>
        <end position="360"/>
    </location>
</feature>
<dbReference type="GO" id="GO:0071978">
    <property type="term" value="P:bacterial-type flagellum-dependent swarming motility"/>
    <property type="evidence" value="ECO:0007669"/>
    <property type="project" value="TreeGrafter"/>
</dbReference>
<evidence type="ECO:0000256" key="2">
    <source>
        <dbReference type="ARBA" id="ARBA00021898"/>
    </source>
</evidence>
<evidence type="ECO:0000256" key="12">
    <source>
        <dbReference type="SAM" id="MobiDB-lite"/>
    </source>
</evidence>
<dbReference type="PIRSF" id="PIRSF002888">
    <property type="entry name" value="FliM"/>
    <property type="match status" value="1"/>
</dbReference>
<dbReference type="EMBL" id="AP017372">
    <property type="protein sequence ID" value="BAU58842.1"/>
    <property type="molecule type" value="Genomic_DNA"/>
</dbReference>
<dbReference type="GO" id="GO:0050918">
    <property type="term" value="P:positive chemotaxis"/>
    <property type="evidence" value="ECO:0007669"/>
    <property type="project" value="TreeGrafter"/>
</dbReference>
<dbReference type="Pfam" id="PF01052">
    <property type="entry name" value="FliMN_C"/>
    <property type="match status" value="1"/>
</dbReference>
<dbReference type="InterPro" id="IPR001689">
    <property type="entry name" value="Flag_FliM"/>
</dbReference>
<dbReference type="Pfam" id="PF02154">
    <property type="entry name" value="FliM"/>
    <property type="match status" value="1"/>
</dbReference>
<keyword evidence="8 11" id="KW-0975">Bacterial flagellum</keyword>
<dbReference type="KEGG" id="hhk:HH1059_21320"/>
<evidence type="ECO:0000313" key="15">
    <source>
        <dbReference type="Proteomes" id="UP000218890"/>
    </source>
</evidence>
<dbReference type="CDD" id="cd17908">
    <property type="entry name" value="FliM"/>
    <property type="match status" value="1"/>
</dbReference>
<evidence type="ECO:0000256" key="7">
    <source>
        <dbReference type="ARBA" id="ARBA00023136"/>
    </source>
</evidence>
<reference evidence="14" key="1">
    <citation type="submission" date="2016-02" db="EMBL/GenBank/DDBJ databases">
        <title>Halorhodospira halochloris DSM-1059 complete genome, version 2.</title>
        <authorList>
            <person name="Tsukatani Y."/>
        </authorList>
    </citation>
    <scope>NUCLEOTIDE SEQUENCE</scope>
    <source>
        <strain evidence="14">DSM 1059</strain>
    </source>
</reference>
<dbReference type="SUPFAM" id="SSF101801">
    <property type="entry name" value="Surface presentation of antigens (SPOA)"/>
    <property type="match status" value="1"/>
</dbReference>
<proteinExistence type="inferred from homology"/>
<comment type="similarity">
    <text evidence="1 11">Belongs to the FliM family.</text>
</comment>
<keyword evidence="14" id="KW-0966">Cell projection</keyword>
<dbReference type="GO" id="GO:0005886">
    <property type="term" value="C:plasma membrane"/>
    <property type="evidence" value="ECO:0007669"/>
    <property type="project" value="UniProtKB-SubCell"/>
</dbReference>
<evidence type="ECO:0000313" key="14">
    <source>
        <dbReference type="EMBL" id="BAU58842.1"/>
    </source>
</evidence>
<dbReference type="OrthoDB" id="9806941at2"/>
<evidence type="ECO:0000256" key="5">
    <source>
        <dbReference type="ARBA" id="ARBA00022519"/>
    </source>
</evidence>
<keyword evidence="14" id="KW-0969">Cilium</keyword>
<dbReference type="InterPro" id="IPR036429">
    <property type="entry name" value="SpoA-like_sf"/>
</dbReference>
<evidence type="ECO:0000256" key="10">
    <source>
        <dbReference type="NCBIfam" id="TIGR01397"/>
    </source>
</evidence>
<gene>
    <name evidence="14" type="primary">fliM</name>
    <name evidence="14" type="ORF">HH1059_21320</name>
</gene>
<keyword evidence="5 11" id="KW-0997">Cell inner membrane</keyword>
<name>A0A110B695_HALHR</name>
<dbReference type="PRINTS" id="PR00955">
    <property type="entry name" value="FLGMOTORFLIM"/>
</dbReference>
<evidence type="ECO:0000256" key="9">
    <source>
        <dbReference type="ARBA" id="ARBA00025044"/>
    </source>
</evidence>
<comment type="subcellular location">
    <subcellularLocation>
        <location evidence="11">Cell inner membrane</location>
        <topology evidence="11">Peripheral membrane protein</topology>
    </subcellularLocation>
    <subcellularLocation>
        <location evidence="11">Bacterial flagellum basal body</location>
    </subcellularLocation>
</comment>
<sequence length="385" mass="43856">MAQQDILSQDEIDALLHGIDDGDVDTDEEEDQSELRPYTFTAEERIVRGRMPTLEMVNERFGRLFRIGLFNMLRRTPEVSVTGVEMMKFGEYVHTLFVPTSLNIIRVPPLRGTGLFVIDPKLVFLVVDNFFGGGGHFYLKVEGREFTPTEQRVIRLLLDQAFDDLSEAWNPVLGVDFEYVNMEVNPQFANIVSPTEVVVVSKFHVELDGGGGDIHVTLPYTMVEPIREVLDAGVQSDRNDVDDRWARALREEMKTAKVEMHSTLAKSQITLRDLMYLKAGDVIPIEMPDQVVLEAEEVPIFYGTYGVCEGYAAVRIDEKIQAPERETLLPERDQVREEGRKKSENKGEQQQEHEQEHTEESVQQQITRMTAQQTVAGGDYDADDW</sequence>
<keyword evidence="6 11" id="KW-0283">Flagellar rotation</keyword>
<keyword evidence="4 11" id="KW-0145">Chemotaxis</keyword>
<dbReference type="PANTHER" id="PTHR30034">
    <property type="entry name" value="FLAGELLAR MOTOR SWITCH PROTEIN FLIM"/>
    <property type="match status" value="1"/>
</dbReference>
<keyword evidence="3 11" id="KW-1003">Cell membrane</keyword>
<dbReference type="InterPro" id="IPR028976">
    <property type="entry name" value="CheC-like_sf"/>
</dbReference>
<evidence type="ECO:0000256" key="6">
    <source>
        <dbReference type="ARBA" id="ARBA00022779"/>
    </source>
</evidence>
<dbReference type="SUPFAM" id="SSF103039">
    <property type="entry name" value="CheC-like"/>
    <property type="match status" value="1"/>
</dbReference>
<dbReference type="Gene3D" id="3.40.1550.10">
    <property type="entry name" value="CheC-like"/>
    <property type="match status" value="1"/>
</dbReference>
<evidence type="ECO:0000256" key="1">
    <source>
        <dbReference type="ARBA" id="ARBA00011049"/>
    </source>
</evidence>
<dbReference type="GO" id="GO:0009425">
    <property type="term" value="C:bacterial-type flagellum basal body"/>
    <property type="evidence" value="ECO:0007669"/>
    <property type="project" value="UniProtKB-SubCell"/>
</dbReference>
<keyword evidence="7 11" id="KW-0472">Membrane</keyword>
<dbReference type="PANTHER" id="PTHR30034:SF3">
    <property type="entry name" value="FLAGELLAR MOTOR SWITCH PROTEIN FLIM"/>
    <property type="match status" value="1"/>
</dbReference>
<keyword evidence="15" id="KW-1185">Reference proteome</keyword>
<evidence type="ECO:0000256" key="8">
    <source>
        <dbReference type="ARBA" id="ARBA00023143"/>
    </source>
</evidence>
<dbReference type="GO" id="GO:0003774">
    <property type="term" value="F:cytoskeletal motor activity"/>
    <property type="evidence" value="ECO:0007669"/>
    <property type="project" value="InterPro"/>
</dbReference>
<keyword evidence="14" id="KW-0282">Flagellum</keyword>
<feature type="region of interest" description="Disordered" evidence="12">
    <location>
        <begin position="325"/>
        <end position="385"/>
    </location>
</feature>
<evidence type="ECO:0000256" key="4">
    <source>
        <dbReference type="ARBA" id="ARBA00022500"/>
    </source>
</evidence>
<evidence type="ECO:0000256" key="11">
    <source>
        <dbReference type="PIRNR" id="PIRNR002888"/>
    </source>
</evidence>